<dbReference type="GO" id="GO:0003723">
    <property type="term" value="F:RNA binding"/>
    <property type="evidence" value="ECO:0007669"/>
    <property type="project" value="TreeGrafter"/>
</dbReference>
<dbReference type="SUPFAM" id="SSF55666">
    <property type="entry name" value="Ribonuclease PH domain 2-like"/>
    <property type="match status" value="1"/>
</dbReference>
<dbReference type="GO" id="GO:0034475">
    <property type="term" value="P:U4 snRNA 3'-end processing"/>
    <property type="evidence" value="ECO:0007669"/>
    <property type="project" value="TreeGrafter"/>
</dbReference>
<dbReference type="InterPro" id="IPR036345">
    <property type="entry name" value="ExoRNase_PH_dom2_sf"/>
</dbReference>
<reference evidence="10 11" key="1">
    <citation type="journal article" date="2019" name="Sci. Rep.">
        <title>Comparative genomics of chytrid fungi reveal insights into the obligate biotrophic and pathogenic lifestyle of Synchytrium endobioticum.</title>
        <authorList>
            <person name="van de Vossenberg B.T.L.H."/>
            <person name="Warris S."/>
            <person name="Nguyen H.D.T."/>
            <person name="van Gent-Pelzer M.P.E."/>
            <person name="Joly D.L."/>
            <person name="van de Geest H.C."/>
            <person name="Bonants P.J.M."/>
            <person name="Smith D.S."/>
            <person name="Levesque C.A."/>
            <person name="van der Lee T.A.J."/>
        </authorList>
    </citation>
    <scope>NUCLEOTIDE SEQUENCE [LARGE SCALE GENOMIC DNA]</scope>
    <source>
        <strain evidence="10 11">CBS 675.73</strain>
    </source>
</reference>
<dbReference type="PANTHER" id="PTHR11953">
    <property type="entry name" value="EXOSOME COMPLEX COMPONENT"/>
    <property type="match status" value="1"/>
</dbReference>
<evidence type="ECO:0000256" key="3">
    <source>
        <dbReference type="ARBA" id="ARBA00006678"/>
    </source>
</evidence>
<dbReference type="InterPro" id="IPR001247">
    <property type="entry name" value="ExoRNase_PH_dom1"/>
</dbReference>
<dbReference type="GO" id="GO:0071028">
    <property type="term" value="P:nuclear mRNA surveillance"/>
    <property type="evidence" value="ECO:0007669"/>
    <property type="project" value="TreeGrafter"/>
</dbReference>
<name>A0A507EXS8_9FUNG</name>
<gene>
    <name evidence="10" type="ORF">CcCBS67573_g07265</name>
</gene>
<evidence type="ECO:0000259" key="8">
    <source>
        <dbReference type="Pfam" id="PF01138"/>
    </source>
</evidence>
<keyword evidence="5" id="KW-0271">Exosome</keyword>
<dbReference type="CDD" id="cd11370">
    <property type="entry name" value="RNase_PH_RRP41"/>
    <property type="match status" value="1"/>
</dbReference>
<dbReference type="GO" id="GO:0005730">
    <property type="term" value="C:nucleolus"/>
    <property type="evidence" value="ECO:0007669"/>
    <property type="project" value="UniProtKB-SubCell"/>
</dbReference>
<dbReference type="OrthoDB" id="437922at2759"/>
<dbReference type="GO" id="GO:0016075">
    <property type="term" value="P:rRNA catabolic process"/>
    <property type="evidence" value="ECO:0007669"/>
    <property type="project" value="TreeGrafter"/>
</dbReference>
<comment type="subunit">
    <text evidence="6">Component of the RNA exosome complex. Specifically part of the catalytically inactive RNA exosome core complex (Exo-9) which may associate with the catalytic subunits RRP6 and DIS3 in cytoplasmic- and nuclear-specific RNA exosome complex forms. Exo-9 is formed by a hexameric base ring of RNase PH domain-containing subunits and a cap ring consisting of CSL4, RRP4 and RRP40.</text>
</comment>
<sequence length="245" mass="26575">MKSDVVSPEGFRCDGRRPNELRRFNCDMGTASGGYAGSGADGAAYVEQGNTRCLVLVFGPKEPSMRSAVLHDRATLSVEFNIASFSSGERKTKLRKDKRLLEMASIIKSTFESVILMSSFPRSEITIQIQILQFDGGSLHTAVNATTLALMNAGIPMEDYVVACSAGFGNGHPILDVNYTEEGMDVPVISLGITPRSGKVILLNLESRLHLDEFEKVVTLARDGCTQMHEILDTAVRSSAEALAR</sequence>
<dbReference type="InterPro" id="IPR050080">
    <property type="entry name" value="RNase_PH"/>
</dbReference>
<protein>
    <recommendedName>
        <fullName evidence="7">Ribosomal RNA-processing protein 41</fullName>
    </recommendedName>
</protein>
<dbReference type="SUPFAM" id="SSF54211">
    <property type="entry name" value="Ribosomal protein S5 domain 2-like"/>
    <property type="match status" value="1"/>
</dbReference>
<organism evidence="10 11">
    <name type="scientific">Chytriomyces confervae</name>
    <dbReference type="NCBI Taxonomy" id="246404"/>
    <lineage>
        <taxon>Eukaryota</taxon>
        <taxon>Fungi</taxon>
        <taxon>Fungi incertae sedis</taxon>
        <taxon>Chytridiomycota</taxon>
        <taxon>Chytridiomycota incertae sedis</taxon>
        <taxon>Chytridiomycetes</taxon>
        <taxon>Chytridiales</taxon>
        <taxon>Chytriomycetaceae</taxon>
        <taxon>Chytriomyces</taxon>
    </lineage>
</organism>
<feature type="domain" description="Exoribonuclease phosphorolytic" evidence="9">
    <location>
        <begin position="159"/>
        <end position="223"/>
    </location>
</feature>
<comment type="similarity">
    <text evidence="3">Belongs to the RNase PH family.</text>
</comment>
<evidence type="ECO:0000256" key="6">
    <source>
        <dbReference type="ARBA" id="ARBA00063066"/>
    </source>
</evidence>
<accession>A0A507EXS8</accession>
<dbReference type="AlphaFoldDB" id="A0A507EXS8"/>
<dbReference type="GO" id="GO:0000177">
    <property type="term" value="C:cytoplasmic exosome (RNase complex)"/>
    <property type="evidence" value="ECO:0007669"/>
    <property type="project" value="TreeGrafter"/>
</dbReference>
<evidence type="ECO:0000256" key="5">
    <source>
        <dbReference type="ARBA" id="ARBA00022835"/>
    </source>
</evidence>
<feature type="domain" description="Exoribonuclease phosphorolytic" evidence="8">
    <location>
        <begin position="38"/>
        <end position="156"/>
    </location>
</feature>
<evidence type="ECO:0000259" key="9">
    <source>
        <dbReference type="Pfam" id="PF03725"/>
    </source>
</evidence>
<dbReference type="EMBL" id="QEAP01000365">
    <property type="protein sequence ID" value="TPX68157.1"/>
    <property type="molecule type" value="Genomic_DNA"/>
</dbReference>
<evidence type="ECO:0000256" key="7">
    <source>
        <dbReference type="ARBA" id="ARBA00077929"/>
    </source>
</evidence>
<evidence type="ECO:0000313" key="10">
    <source>
        <dbReference type="EMBL" id="TPX68157.1"/>
    </source>
</evidence>
<dbReference type="GO" id="GO:0071051">
    <property type="term" value="P:poly(A)-dependent snoRNA 3'-end processing"/>
    <property type="evidence" value="ECO:0007669"/>
    <property type="project" value="TreeGrafter"/>
</dbReference>
<dbReference type="FunFam" id="3.30.230.70:FF:000004">
    <property type="entry name" value="Exosome complex component Rrp41"/>
    <property type="match status" value="1"/>
</dbReference>
<dbReference type="GO" id="GO:0000176">
    <property type="term" value="C:nuclear exosome (RNase complex)"/>
    <property type="evidence" value="ECO:0007669"/>
    <property type="project" value="UniProtKB-ARBA"/>
</dbReference>
<dbReference type="InterPro" id="IPR020568">
    <property type="entry name" value="Ribosomal_Su5_D2-typ_SF"/>
</dbReference>
<dbReference type="Gene3D" id="3.30.230.70">
    <property type="entry name" value="GHMP Kinase, N-terminal domain"/>
    <property type="match status" value="1"/>
</dbReference>
<comment type="caution">
    <text evidence="10">The sequence shown here is derived from an EMBL/GenBank/DDBJ whole genome shotgun (WGS) entry which is preliminary data.</text>
</comment>
<dbReference type="STRING" id="246404.A0A507EXS8"/>
<evidence type="ECO:0000256" key="2">
    <source>
        <dbReference type="ARBA" id="ARBA00004604"/>
    </source>
</evidence>
<evidence type="ECO:0000313" key="11">
    <source>
        <dbReference type="Proteomes" id="UP000320333"/>
    </source>
</evidence>
<dbReference type="InterPro" id="IPR027408">
    <property type="entry name" value="PNPase/RNase_PH_dom_sf"/>
</dbReference>
<dbReference type="InterPro" id="IPR015847">
    <property type="entry name" value="ExoRNase_PH_dom2"/>
</dbReference>
<comment type="subcellular location">
    <subcellularLocation>
        <location evidence="1">Cytoplasm</location>
    </subcellularLocation>
    <subcellularLocation>
        <location evidence="2">Nucleus</location>
        <location evidence="2">Nucleolus</location>
    </subcellularLocation>
</comment>
<keyword evidence="11" id="KW-1185">Reference proteome</keyword>
<dbReference type="Pfam" id="PF03725">
    <property type="entry name" value="RNase_PH_C"/>
    <property type="match status" value="1"/>
</dbReference>
<keyword evidence="4" id="KW-0963">Cytoplasm</keyword>
<dbReference type="PANTHER" id="PTHR11953:SF0">
    <property type="entry name" value="EXOSOME COMPLEX COMPONENT RRP41"/>
    <property type="match status" value="1"/>
</dbReference>
<dbReference type="Proteomes" id="UP000320333">
    <property type="component" value="Unassembled WGS sequence"/>
</dbReference>
<evidence type="ECO:0000256" key="1">
    <source>
        <dbReference type="ARBA" id="ARBA00004496"/>
    </source>
</evidence>
<proteinExistence type="inferred from homology"/>
<dbReference type="Pfam" id="PF01138">
    <property type="entry name" value="RNase_PH"/>
    <property type="match status" value="1"/>
</dbReference>
<evidence type="ECO:0000256" key="4">
    <source>
        <dbReference type="ARBA" id="ARBA00022490"/>
    </source>
</evidence>